<dbReference type="RefSeq" id="WP_251740384.1">
    <property type="nucleotide sequence ID" value="NZ_JBHUOJ010000007.1"/>
</dbReference>
<keyword evidence="2" id="KW-1185">Reference proteome</keyword>
<reference evidence="2" key="1">
    <citation type="journal article" date="2019" name="Int. J. Syst. Evol. Microbiol.">
        <title>The Global Catalogue of Microorganisms (GCM) 10K type strain sequencing project: providing services to taxonomists for standard genome sequencing and annotation.</title>
        <authorList>
            <consortium name="The Broad Institute Genomics Platform"/>
            <consortium name="The Broad Institute Genome Sequencing Center for Infectious Disease"/>
            <person name="Wu L."/>
            <person name="Ma J."/>
        </authorList>
    </citation>
    <scope>NUCLEOTIDE SEQUENCE [LARGE SCALE GENOMIC DNA]</scope>
    <source>
        <strain evidence="2">KCTC 52925</strain>
    </source>
</reference>
<dbReference type="Pfam" id="PF22668">
    <property type="entry name" value="DUF7009"/>
    <property type="match status" value="1"/>
</dbReference>
<proteinExistence type="predicted"/>
<dbReference type="InterPro" id="IPR053825">
    <property type="entry name" value="DUF7009"/>
</dbReference>
<accession>A0ABW5X3F4</accession>
<evidence type="ECO:0000313" key="2">
    <source>
        <dbReference type="Proteomes" id="UP001597438"/>
    </source>
</evidence>
<sequence length="124" mass="14140">MKIRIRGNSVRFRLTKNEVDRLCHEGSIFEETNFGTDSFRYAVKIAEIEDLSIDFENGQIQLLISKEMLGDWNVNNRVGFAHSVSSKTGNTIDVLLEKDFTCLDERGEDESDNYPNPKANINHG</sequence>
<dbReference type="Proteomes" id="UP001597438">
    <property type="component" value="Unassembled WGS sequence"/>
</dbReference>
<name>A0ABW5X3F4_9FLAO</name>
<evidence type="ECO:0000313" key="1">
    <source>
        <dbReference type="EMBL" id="MFD2832334.1"/>
    </source>
</evidence>
<protein>
    <submittedName>
        <fullName evidence="1">DUF7009 family protein</fullName>
    </submittedName>
</protein>
<gene>
    <name evidence="1" type="ORF">ACFSYS_03485</name>
</gene>
<dbReference type="EMBL" id="JBHUOJ010000007">
    <property type="protein sequence ID" value="MFD2832334.1"/>
    <property type="molecule type" value="Genomic_DNA"/>
</dbReference>
<organism evidence="1 2">
    <name type="scientific">Christiangramia antarctica</name>
    <dbReference type="NCBI Taxonomy" id="2058158"/>
    <lineage>
        <taxon>Bacteria</taxon>
        <taxon>Pseudomonadati</taxon>
        <taxon>Bacteroidota</taxon>
        <taxon>Flavobacteriia</taxon>
        <taxon>Flavobacteriales</taxon>
        <taxon>Flavobacteriaceae</taxon>
        <taxon>Christiangramia</taxon>
    </lineage>
</organism>
<comment type="caution">
    <text evidence="1">The sequence shown here is derived from an EMBL/GenBank/DDBJ whole genome shotgun (WGS) entry which is preliminary data.</text>
</comment>